<dbReference type="Proteomes" id="UP001162640">
    <property type="component" value="Unassembled WGS sequence"/>
</dbReference>
<gene>
    <name evidence="2" type="ORF">TL16_g03902</name>
</gene>
<protein>
    <submittedName>
        <fullName evidence="2">Uncharacterized protein</fullName>
    </submittedName>
</protein>
<accession>A0A9W7E153</accession>
<feature type="transmembrane region" description="Helical" evidence="1">
    <location>
        <begin position="59"/>
        <end position="78"/>
    </location>
</feature>
<name>A0A9W7E153_9STRA</name>
<comment type="caution">
    <text evidence="2">The sequence shown here is derived from an EMBL/GenBank/DDBJ whole genome shotgun (WGS) entry which is preliminary data.</text>
</comment>
<organism evidence="2 3">
    <name type="scientific">Triparma laevis f. inornata</name>
    <dbReference type="NCBI Taxonomy" id="1714386"/>
    <lineage>
        <taxon>Eukaryota</taxon>
        <taxon>Sar</taxon>
        <taxon>Stramenopiles</taxon>
        <taxon>Ochrophyta</taxon>
        <taxon>Bolidophyceae</taxon>
        <taxon>Parmales</taxon>
        <taxon>Triparmaceae</taxon>
        <taxon>Triparma</taxon>
    </lineage>
</organism>
<proteinExistence type="predicted"/>
<evidence type="ECO:0000256" key="1">
    <source>
        <dbReference type="SAM" id="Phobius"/>
    </source>
</evidence>
<dbReference type="AlphaFoldDB" id="A0A9W7E153"/>
<evidence type="ECO:0000313" key="3">
    <source>
        <dbReference type="Proteomes" id="UP001162640"/>
    </source>
</evidence>
<dbReference type="EMBL" id="BLQM01000105">
    <property type="protein sequence ID" value="GMH64174.1"/>
    <property type="molecule type" value="Genomic_DNA"/>
</dbReference>
<evidence type="ECO:0000313" key="2">
    <source>
        <dbReference type="EMBL" id="GMH64174.1"/>
    </source>
</evidence>
<sequence>MGHLQRINTNFSKVSVGDGIGPGGTRLVPREGSLIEQGFEKMDLFGYQMPVRAQQSMRGGLLTIAAGVAMFAVSLVNLQDFYFAFWGENGNISKETSSPTGESEQIPKFGINMRIEGEDKVQEDYEKFFRWTFQQRAVFYGDSSADHPRMKLPIDSVSCVLGNEITYGDSTIGTRVGVCPDPDWSYDHTVEGGEKSFNAPRMNGEYNSEEYLYMDAALVRCDSYGAAAGIACANETEYAQLLGRQIEIGLSWNGILSWEEQDKWRDIVFMNLEPQYWVGIELFFTPVLAEKSDWALKATEKEWAQFSRFYSRRRPIDNKEGEEFFKIYIREEFYSYRESLTFFTLLDLMESSGAFWTFVSITFGYVAYLLNRNKSDTTLENIFMQHGHGTVGQYFDAQYKEKSGFNWKNDRDFVELLMRTREDALKALDAKADKNRALINANTEKIHSGVSSSNGGAILGEESKKGE</sequence>
<keyword evidence="1" id="KW-0812">Transmembrane</keyword>
<feature type="transmembrane region" description="Helical" evidence="1">
    <location>
        <begin position="353"/>
        <end position="370"/>
    </location>
</feature>
<reference evidence="3" key="1">
    <citation type="journal article" date="2023" name="Commun. Biol.">
        <title>Genome analysis of Parmales, the sister group of diatoms, reveals the evolutionary specialization of diatoms from phago-mixotrophs to photoautotrophs.</title>
        <authorList>
            <person name="Ban H."/>
            <person name="Sato S."/>
            <person name="Yoshikawa S."/>
            <person name="Yamada K."/>
            <person name="Nakamura Y."/>
            <person name="Ichinomiya M."/>
            <person name="Sato N."/>
            <person name="Blanc-Mathieu R."/>
            <person name="Endo H."/>
            <person name="Kuwata A."/>
            <person name="Ogata H."/>
        </authorList>
    </citation>
    <scope>NUCLEOTIDE SEQUENCE [LARGE SCALE GENOMIC DNA]</scope>
</reference>
<keyword evidence="1" id="KW-0472">Membrane</keyword>
<keyword evidence="1" id="KW-1133">Transmembrane helix</keyword>